<comment type="pathway">
    <text evidence="9">Sulfur metabolism; glutathione metabolism.</text>
</comment>
<comment type="catalytic activity">
    <reaction evidence="8 9">
        <text>an N-terminal (5-L-glutamyl)-[peptide] + an alpha-amino acid = 5-L-glutamyl amino acid + an N-terminal L-alpha-aminoacyl-[peptide]</text>
        <dbReference type="Rhea" id="RHEA:23904"/>
        <dbReference type="Rhea" id="RHEA-COMP:9780"/>
        <dbReference type="Rhea" id="RHEA-COMP:9795"/>
        <dbReference type="ChEBI" id="CHEBI:77644"/>
        <dbReference type="ChEBI" id="CHEBI:78597"/>
        <dbReference type="ChEBI" id="CHEBI:78599"/>
        <dbReference type="ChEBI" id="CHEBI:78608"/>
        <dbReference type="EC" id="2.3.2.2"/>
    </reaction>
</comment>
<dbReference type="PANTHER" id="PTHR43199:SF1">
    <property type="entry name" value="GLUTATHIONE HYDROLASE PROENZYME"/>
    <property type="match status" value="1"/>
</dbReference>
<dbReference type="SUPFAM" id="SSF56235">
    <property type="entry name" value="N-terminal nucleophile aminohydrolases (Ntn hydrolases)"/>
    <property type="match status" value="1"/>
</dbReference>
<evidence type="ECO:0000256" key="7">
    <source>
        <dbReference type="ARBA" id="ARBA00023315"/>
    </source>
</evidence>
<comment type="catalytic activity">
    <reaction evidence="2 9">
        <text>glutathione + H2O = L-cysteinylglycine + L-glutamate</text>
        <dbReference type="Rhea" id="RHEA:28807"/>
        <dbReference type="ChEBI" id="CHEBI:15377"/>
        <dbReference type="ChEBI" id="CHEBI:29985"/>
        <dbReference type="ChEBI" id="CHEBI:57925"/>
        <dbReference type="ChEBI" id="CHEBI:61694"/>
        <dbReference type="EC" id="3.4.19.13"/>
    </reaction>
</comment>
<keyword evidence="5 9" id="KW-0378">Hydrolase</keyword>
<evidence type="ECO:0000256" key="3">
    <source>
        <dbReference type="ARBA" id="ARBA00009381"/>
    </source>
</evidence>
<comment type="subunit">
    <text evidence="9">This enzyme consists of two polypeptide chains, which are synthesized in precursor form from a single polypeptide.</text>
</comment>
<keyword evidence="4 9" id="KW-0808">Transferase</keyword>
<dbReference type="NCBIfam" id="TIGR00066">
    <property type="entry name" value="g_glut_trans"/>
    <property type="match status" value="1"/>
</dbReference>
<dbReference type="EC" id="2.3.2.2" evidence="9"/>
<reference evidence="12 13" key="1">
    <citation type="submission" date="2021-12" db="EMBL/GenBank/DDBJ databases">
        <title>Discovery of the Pendulisporaceae a myxobacterial family with distinct sporulation behavior and unique specialized metabolism.</title>
        <authorList>
            <person name="Garcia R."/>
            <person name="Popoff A."/>
            <person name="Bader C.D."/>
            <person name="Loehr J."/>
            <person name="Walesch S."/>
            <person name="Walt C."/>
            <person name="Boldt J."/>
            <person name="Bunk B."/>
            <person name="Haeckl F.J.F.P.J."/>
            <person name="Gunesch A.P."/>
            <person name="Birkelbach J."/>
            <person name="Nuebel U."/>
            <person name="Pietschmann T."/>
            <person name="Bach T."/>
            <person name="Mueller R."/>
        </authorList>
    </citation>
    <scope>NUCLEOTIDE SEQUENCE [LARGE SCALE GENOMIC DNA]</scope>
    <source>
        <strain evidence="12 13">MSr11954</strain>
    </source>
</reference>
<feature type="signal peptide" evidence="11">
    <location>
        <begin position="1"/>
        <end position="17"/>
    </location>
</feature>
<dbReference type="PANTHER" id="PTHR43199">
    <property type="entry name" value="GLUTATHIONE HYDROLASE"/>
    <property type="match status" value="1"/>
</dbReference>
<dbReference type="EC" id="3.4.19.13" evidence="9"/>
<dbReference type="EMBL" id="CP089984">
    <property type="protein sequence ID" value="WXB18799.1"/>
    <property type="molecule type" value="Genomic_DNA"/>
</dbReference>
<protein>
    <recommendedName>
        <fullName evidence="9">Glutathione hydrolase proenzyme</fullName>
        <ecNumber evidence="9">2.3.2.2</ecNumber>
        <ecNumber evidence="9">3.4.19.13</ecNumber>
    </recommendedName>
    <component>
        <recommendedName>
            <fullName evidence="9">Glutathione hydrolase large chain</fullName>
        </recommendedName>
    </component>
    <component>
        <recommendedName>
            <fullName evidence="9">Glutathione hydrolase small chain</fullName>
        </recommendedName>
    </component>
</protein>
<proteinExistence type="inferred from homology"/>
<dbReference type="InterPro" id="IPR029055">
    <property type="entry name" value="Ntn_hydrolases_N"/>
</dbReference>
<evidence type="ECO:0000256" key="6">
    <source>
        <dbReference type="ARBA" id="ARBA00023145"/>
    </source>
</evidence>
<evidence type="ECO:0000256" key="1">
    <source>
        <dbReference type="ARBA" id="ARBA00001049"/>
    </source>
</evidence>
<keyword evidence="6 9" id="KW-0865">Zymogen</keyword>
<dbReference type="Gene3D" id="1.10.246.130">
    <property type="match status" value="1"/>
</dbReference>
<dbReference type="Gene3D" id="3.60.20.40">
    <property type="match status" value="1"/>
</dbReference>
<dbReference type="RefSeq" id="WP_394828425.1">
    <property type="nucleotide sequence ID" value="NZ_CP089984.1"/>
</dbReference>
<evidence type="ECO:0000256" key="8">
    <source>
        <dbReference type="ARBA" id="ARBA00047417"/>
    </source>
</evidence>
<evidence type="ECO:0000313" key="13">
    <source>
        <dbReference type="Proteomes" id="UP001370348"/>
    </source>
</evidence>
<dbReference type="PRINTS" id="PR01210">
    <property type="entry name" value="GGTRANSPTASE"/>
</dbReference>
<evidence type="ECO:0000256" key="10">
    <source>
        <dbReference type="SAM" id="MobiDB-lite"/>
    </source>
</evidence>
<keyword evidence="11" id="KW-0732">Signal</keyword>
<comment type="PTM">
    <text evidence="9">Cleaved by autocatalysis into a large and a small subunit.</text>
</comment>
<dbReference type="InterPro" id="IPR043137">
    <property type="entry name" value="GGT_ssub_C"/>
</dbReference>
<evidence type="ECO:0000256" key="2">
    <source>
        <dbReference type="ARBA" id="ARBA00001089"/>
    </source>
</evidence>
<dbReference type="InterPro" id="IPR000101">
    <property type="entry name" value="GGT_peptidase"/>
</dbReference>
<dbReference type="Proteomes" id="UP001370348">
    <property type="component" value="Chromosome"/>
</dbReference>
<evidence type="ECO:0000313" key="12">
    <source>
        <dbReference type="EMBL" id="WXB18799.1"/>
    </source>
</evidence>
<feature type="chain" id="PRO_5047550589" description="Glutathione hydrolase proenzyme" evidence="11">
    <location>
        <begin position="18"/>
        <end position="613"/>
    </location>
</feature>
<name>A0ABZ2M8H2_9BACT</name>
<organism evidence="12 13">
    <name type="scientific">Pendulispora albinea</name>
    <dbReference type="NCBI Taxonomy" id="2741071"/>
    <lineage>
        <taxon>Bacteria</taxon>
        <taxon>Pseudomonadati</taxon>
        <taxon>Myxococcota</taxon>
        <taxon>Myxococcia</taxon>
        <taxon>Myxococcales</taxon>
        <taxon>Sorangiineae</taxon>
        <taxon>Pendulisporaceae</taxon>
        <taxon>Pendulispora</taxon>
    </lineage>
</organism>
<evidence type="ECO:0000256" key="9">
    <source>
        <dbReference type="RuleBase" id="RU368036"/>
    </source>
</evidence>
<sequence>MNIRWFALPLFALVGFAGCDDSSSVVQPPPEPSLEEFENPPAPAATAVGRGGAAATVDVRATLAAIYTLKHGGNAIDASVAAAAVLGVTDPFSCGIGGGGFMVVYLAKERRFITIDHREKAPGAQTHALFYRNDKPIPTNDLITSGLSVGVPGTVRGWEEALRRYGKLTFREVLRPAIVVAEKGFVVDATFADQTGRNLDRFRRISSTRKLFLTDAGDPRPVGERFKNPELGAVYRKIAEGGAKVMYEGELAQKIVETVRQPPEANPPLEPGVMAVEDLANYEARVRVPVESSYRGHTIIGMPAPSSGGLTLGETLNILAVVAPSGAGEQNGTEEHVHRYLEASRLAFADRNAFHGDPEYVDVPRQGLLAIPFATERSALITDRAPTAAAKPGNPYAYQDDPSPSGPPGKPSTFDASPTAMEKETTHITVTDDDGNIVSYTFTIEAEGGSGIVVPGHGFLLNNELTDFDIPSDPKAKAANLLEPGKRPRSSMTPTIVTKDGKPRLALGSPGGSTIITTVGQALVNFFDFNMPLPAALAAPRVSQRNATDLRDTAETVFLASDMATKLKARGHVFTEQAEIGAATGIQFNDDGTVTAAAEPVRRGGGSAMVVKP</sequence>
<evidence type="ECO:0000256" key="4">
    <source>
        <dbReference type="ARBA" id="ARBA00022679"/>
    </source>
</evidence>
<feature type="region of interest" description="Disordered" evidence="10">
    <location>
        <begin position="383"/>
        <end position="421"/>
    </location>
</feature>
<keyword evidence="7 9" id="KW-0012">Acyltransferase</keyword>
<comment type="similarity">
    <text evidence="3 9">Belongs to the gamma-glutamyltransferase family.</text>
</comment>
<dbReference type="Pfam" id="PF01019">
    <property type="entry name" value="G_glu_transpept"/>
    <property type="match status" value="1"/>
</dbReference>
<evidence type="ECO:0000256" key="5">
    <source>
        <dbReference type="ARBA" id="ARBA00022801"/>
    </source>
</evidence>
<keyword evidence="9" id="KW-0317">Glutathione biosynthesis</keyword>
<accession>A0ABZ2M8H2</accession>
<evidence type="ECO:0000256" key="11">
    <source>
        <dbReference type="SAM" id="SignalP"/>
    </source>
</evidence>
<dbReference type="GO" id="GO:0103068">
    <property type="term" value="F:leukotriene C4 gamma-glutamyl transferase activity"/>
    <property type="evidence" value="ECO:0007669"/>
    <property type="project" value="UniProtKB-EC"/>
</dbReference>
<keyword evidence="13" id="KW-1185">Reference proteome</keyword>
<dbReference type="InterPro" id="IPR051792">
    <property type="entry name" value="GGT_bact"/>
</dbReference>
<dbReference type="PROSITE" id="PS51257">
    <property type="entry name" value="PROKAR_LIPOPROTEIN"/>
    <property type="match status" value="1"/>
</dbReference>
<dbReference type="InterPro" id="IPR043138">
    <property type="entry name" value="GGT_lsub"/>
</dbReference>
<comment type="catalytic activity">
    <reaction evidence="1 9">
        <text>an S-substituted glutathione + H2O = an S-substituted L-cysteinylglycine + L-glutamate</text>
        <dbReference type="Rhea" id="RHEA:59468"/>
        <dbReference type="ChEBI" id="CHEBI:15377"/>
        <dbReference type="ChEBI" id="CHEBI:29985"/>
        <dbReference type="ChEBI" id="CHEBI:90779"/>
        <dbReference type="ChEBI" id="CHEBI:143103"/>
        <dbReference type="EC" id="3.4.19.13"/>
    </reaction>
</comment>
<gene>
    <name evidence="12" type="primary">ggt</name>
    <name evidence="12" type="ORF">LZC94_16370</name>
</gene>